<dbReference type="OrthoDB" id="196926at2"/>
<dbReference type="InterPro" id="IPR029060">
    <property type="entry name" value="PIN-like_dom_sf"/>
</dbReference>
<dbReference type="Pfam" id="PF01850">
    <property type="entry name" value="PIN"/>
    <property type="match status" value="1"/>
</dbReference>
<protein>
    <recommendedName>
        <fullName evidence="1">PIN domain-containing protein</fullName>
    </recommendedName>
</protein>
<evidence type="ECO:0000259" key="1">
    <source>
        <dbReference type="Pfam" id="PF01850"/>
    </source>
</evidence>
<evidence type="ECO:0000313" key="3">
    <source>
        <dbReference type="Proteomes" id="UP000238701"/>
    </source>
</evidence>
<sequence length="136" mass="15258">MKGIADTGFIVAAGDRDDRHHQWAVSLAHSVTEPLLTCEAVLAEAAFHLKSSAYVLTLVESGLLLLAFDVSRNLPQLLELGRRYADRNPDLADLCLIRMSELHPGHVVITVDESDFRVYRRNKREAIPLLCPPRRM</sequence>
<reference evidence="3" key="1">
    <citation type="submission" date="2018-02" db="EMBL/GenBank/DDBJ databases">
        <authorList>
            <person name="Hausmann B."/>
        </authorList>
    </citation>
    <scope>NUCLEOTIDE SEQUENCE [LARGE SCALE GENOMIC DNA]</scope>
    <source>
        <strain evidence="3">Peat soil MAG SbA1</strain>
    </source>
</reference>
<gene>
    <name evidence="2" type="ORF">SBA1_60009</name>
</gene>
<organism evidence="2 3">
    <name type="scientific">Candidatus Sulfotelmatobacter kueseliae</name>
    <dbReference type="NCBI Taxonomy" id="2042962"/>
    <lineage>
        <taxon>Bacteria</taxon>
        <taxon>Pseudomonadati</taxon>
        <taxon>Acidobacteriota</taxon>
        <taxon>Terriglobia</taxon>
        <taxon>Terriglobales</taxon>
        <taxon>Candidatus Korobacteraceae</taxon>
        <taxon>Candidatus Sulfotelmatobacter</taxon>
    </lineage>
</organism>
<dbReference type="Proteomes" id="UP000238701">
    <property type="component" value="Unassembled WGS sequence"/>
</dbReference>
<proteinExistence type="predicted"/>
<dbReference type="EMBL" id="OMOD01000155">
    <property type="protein sequence ID" value="SPF45455.1"/>
    <property type="molecule type" value="Genomic_DNA"/>
</dbReference>
<dbReference type="AlphaFoldDB" id="A0A2U3L0L0"/>
<evidence type="ECO:0000313" key="2">
    <source>
        <dbReference type="EMBL" id="SPF45455.1"/>
    </source>
</evidence>
<dbReference type="Gene3D" id="3.40.50.1010">
    <property type="entry name" value="5'-nuclease"/>
    <property type="match status" value="1"/>
</dbReference>
<name>A0A2U3L0L0_9BACT</name>
<dbReference type="SUPFAM" id="SSF88723">
    <property type="entry name" value="PIN domain-like"/>
    <property type="match status" value="1"/>
</dbReference>
<dbReference type="InterPro" id="IPR002716">
    <property type="entry name" value="PIN_dom"/>
</dbReference>
<accession>A0A2U3L0L0</accession>
<feature type="domain" description="PIN" evidence="1">
    <location>
        <begin position="6"/>
        <end position="118"/>
    </location>
</feature>